<keyword evidence="7" id="KW-1185">Reference proteome</keyword>
<dbReference type="GO" id="GO:0016020">
    <property type="term" value="C:membrane"/>
    <property type="evidence" value="ECO:0007669"/>
    <property type="project" value="TreeGrafter"/>
</dbReference>
<evidence type="ECO:0000313" key="7">
    <source>
        <dbReference type="Proteomes" id="UP000017559"/>
    </source>
</evidence>
<dbReference type="AlphaFoldDB" id="V2XLY4"/>
<dbReference type="InterPro" id="IPR036291">
    <property type="entry name" value="NAD(P)-bd_dom_sf"/>
</dbReference>
<name>V2XLY4_MONRO</name>
<proteinExistence type="inferred from homology"/>
<evidence type="ECO:0000256" key="1">
    <source>
        <dbReference type="ARBA" id="ARBA00006484"/>
    </source>
</evidence>
<keyword evidence="2" id="KW-0521">NADP</keyword>
<evidence type="ECO:0000256" key="4">
    <source>
        <dbReference type="ARBA" id="ARBA00037096"/>
    </source>
</evidence>
<comment type="function">
    <text evidence="4">Putative oxidoreductase.</text>
</comment>
<dbReference type="HOGENOM" id="CLU_056799_1_0_1"/>
<dbReference type="PANTHER" id="PTHR44196:SF1">
    <property type="entry name" value="DEHYDROGENASE_REDUCTASE SDR FAMILY MEMBER 7B"/>
    <property type="match status" value="1"/>
</dbReference>
<dbReference type="SUPFAM" id="SSF51735">
    <property type="entry name" value="NAD(P)-binding Rossmann-fold domains"/>
    <property type="match status" value="1"/>
</dbReference>
<dbReference type="PROSITE" id="PS00061">
    <property type="entry name" value="ADH_SHORT"/>
    <property type="match status" value="1"/>
</dbReference>
<dbReference type="EMBL" id="AWSO01000190">
    <property type="protein sequence ID" value="ESK93510.1"/>
    <property type="molecule type" value="Genomic_DNA"/>
</dbReference>
<dbReference type="InterPro" id="IPR002347">
    <property type="entry name" value="SDR_fam"/>
</dbReference>
<dbReference type="Gene3D" id="3.40.50.720">
    <property type="entry name" value="NAD(P)-binding Rossmann-like Domain"/>
    <property type="match status" value="1"/>
</dbReference>
<gene>
    <name evidence="6" type="ORF">Moror_1662</name>
</gene>
<evidence type="ECO:0000256" key="3">
    <source>
        <dbReference type="ARBA" id="ARBA00023002"/>
    </source>
</evidence>
<feature type="signal peptide" evidence="5">
    <location>
        <begin position="1"/>
        <end position="15"/>
    </location>
</feature>
<keyword evidence="5" id="KW-0732">Signal</keyword>
<evidence type="ECO:0000256" key="5">
    <source>
        <dbReference type="SAM" id="SignalP"/>
    </source>
</evidence>
<dbReference type="PANTHER" id="PTHR44196">
    <property type="entry name" value="DEHYDROGENASE/REDUCTASE SDR FAMILY MEMBER 7B"/>
    <property type="match status" value="1"/>
</dbReference>
<reference evidence="6 7" key="1">
    <citation type="journal article" date="2014" name="BMC Genomics">
        <title>Genome and secretome analysis of the hemibiotrophic fungal pathogen, Moniliophthora roreri, which causes frosty pod rot disease of cacao: mechanisms of the biotrophic and necrotrophic phases.</title>
        <authorList>
            <person name="Meinhardt L.W."/>
            <person name="Costa G.G.L."/>
            <person name="Thomazella D.P.T."/>
            <person name="Teixeira P.J.P.L."/>
            <person name="Carazzolle M.F."/>
            <person name="Schuster S.C."/>
            <person name="Carlson J.E."/>
            <person name="Guiltinan M.J."/>
            <person name="Mieczkowski P."/>
            <person name="Farmer A."/>
            <person name="Ramaraj T."/>
            <person name="Crozier J."/>
            <person name="Davis R.E."/>
            <person name="Shao J."/>
            <person name="Melnick R.L."/>
            <person name="Pereira G.A.G."/>
            <person name="Bailey B.A."/>
        </authorList>
    </citation>
    <scope>NUCLEOTIDE SEQUENCE [LARGE SCALE GENOMIC DNA]</scope>
    <source>
        <strain evidence="6 7">MCA 2997</strain>
    </source>
</reference>
<keyword evidence="3" id="KW-0560">Oxidoreductase</keyword>
<dbReference type="InterPro" id="IPR020904">
    <property type="entry name" value="Sc_DH/Rdtase_CS"/>
</dbReference>
<dbReference type="GO" id="GO:0016491">
    <property type="term" value="F:oxidoreductase activity"/>
    <property type="evidence" value="ECO:0007669"/>
    <property type="project" value="UniProtKB-KW"/>
</dbReference>
<protein>
    <submittedName>
        <fullName evidence="6">Short-chain dehydrogenase reductase family protein</fullName>
    </submittedName>
</protein>
<comment type="caution">
    <text evidence="6">The sequence shown here is derived from an EMBL/GenBank/DDBJ whole genome shotgun (WGS) entry which is preliminary data.</text>
</comment>
<comment type="similarity">
    <text evidence="1">Belongs to the short-chain dehydrogenases/reductases (SDR) family.</text>
</comment>
<dbReference type="Pfam" id="PF00106">
    <property type="entry name" value="adh_short"/>
    <property type="match status" value="1"/>
</dbReference>
<dbReference type="Proteomes" id="UP000017559">
    <property type="component" value="Unassembled WGS sequence"/>
</dbReference>
<accession>V2XLY4</accession>
<sequence length="307" mass="32924">MGRSWLLLLIPFLFATRKLVYETRRRRKILHQSERVLVLGGSSGIGREIARQYAARGAKVCIVGRTPEKLAEAVEECKGAISAVADLSNVEDMIRLRNMLETDLGGIDTIIVAAGVSATRPLLSIADVDSPTANATQAGVERAVTAASAAVQGNYIGPLVAAVTFIPLLKRTSSSPSILLISSLGAVVPAPTRTIYGSTKSASLLLYQSLAIEHPSINFSFILPSTVQGDFRASAVDVDSTAKATSTWNSEGLKVADVAKRCVEVVDSGEKLVFLPSTMRLGHLLYWIWPSFVEKKAMKKYGFTTTG</sequence>
<evidence type="ECO:0000313" key="6">
    <source>
        <dbReference type="EMBL" id="ESK93510.1"/>
    </source>
</evidence>
<dbReference type="KEGG" id="mrr:Moror_1662"/>
<dbReference type="OrthoDB" id="37659at2759"/>
<organism evidence="6 7">
    <name type="scientific">Moniliophthora roreri (strain MCA 2997)</name>
    <name type="common">Cocoa frosty pod rot fungus</name>
    <name type="synonym">Crinipellis roreri</name>
    <dbReference type="NCBI Taxonomy" id="1381753"/>
    <lineage>
        <taxon>Eukaryota</taxon>
        <taxon>Fungi</taxon>
        <taxon>Dikarya</taxon>
        <taxon>Basidiomycota</taxon>
        <taxon>Agaricomycotina</taxon>
        <taxon>Agaricomycetes</taxon>
        <taxon>Agaricomycetidae</taxon>
        <taxon>Agaricales</taxon>
        <taxon>Marasmiineae</taxon>
        <taxon>Marasmiaceae</taxon>
        <taxon>Moniliophthora</taxon>
    </lineage>
</organism>
<dbReference type="PRINTS" id="PR00081">
    <property type="entry name" value="GDHRDH"/>
</dbReference>
<evidence type="ECO:0000256" key="2">
    <source>
        <dbReference type="ARBA" id="ARBA00022857"/>
    </source>
</evidence>
<feature type="chain" id="PRO_5012565270" evidence="5">
    <location>
        <begin position="16"/>
        <end position="307"/>
    </location>
</feature>